<sequence>MDVELGSQNTNDGGTNGQDGHRSPPSYSRVRYEQQRHKEVKRVRILSIMVCVMGIILVLLVFLHIVFTKTTNYLPLMFSSAGLIVFCSSVLIYSSSVENGTRLLTSHKNISYCLLGCCCILSFATGIVSGFNAFQNSIGTSIIINIFICFFNLMCTWAIYAAGYSIHHNRVEITRASRCVQSSTLPSPPSYDSCLATTGTPSQTNLPIYVIETEIVKLPNYDEALKMKK</sequence>
<accession>B3S172</accession>
<feature type="region of interest" description="Disordered" evidence="1">
    <location>
        <begin position="1"/>
        <end position="33"/>
    </location>
</feature>
<dbReference type="CTD" id="6755313"/>
<gene>
    <name evidence="3" type="ORF">TRIADDRAFT_58220</name>
</gene>
<name>B3S172_TRIAD</name>
<dbReference type="Proteomes" id="UP000009022">
    <property type="component" value="Unassembled WGS sequence"/>
</dbReference>
<keyword evidence="2" id="KW-0812">Transmembrane</keyword>
<dbReference type="KEGG" id="tad:TRIADDRAFT_58220"/>
<dbReference type="AlphaFoldDB" id="B3S172"/>
<dbReference type="RefSeq" id="XP_002114100.1">
    <property type="nucleotide sequence ID" value="XM_002114064.1"/>
</dbReference>
<evidence type="ECO:0000256" key="1">
    <source>
        <dbReference type="SAM" id="MobiDB-lite"/>
    </source>
</evidence>
<evidence type="ECO:0000313" key="4">
    <source>
        <dbReference type="Proteomes" id="UP000009022"/>
    </source>
</evidence>
<evidence type="ECO:0000256" key="2">
    <source>
        <dbReference type="SAM" id="Phobius"/>
    </source>
</evidence>
<feature type="transmembrane region" description="Helical" evidence="2">
    <location>
        <begin position="73"/>
        <end position="93"/>
    </location>
</feature>
<dbReference type="EMBL" id="DS985247">
    <property type="protein sequence ID" value="EDV23190.1"/>
    <property type="molecule type" value="Genomic_DNA"/>
</dbReference>
<dbReference type="HOGENOM" id="CLU_1211162_0_0_1"/>
<keyword evidence="2" id="KW-1133">Transmembrane helix</keyword>
<keyword evidence="4" id="KW-1185">Reference proteome</keyword>
<organism evidence="3 4">
    <name type="scientific">Trichoplax adhaerens</name>
    <name type="common">Trichoplax reptans</name>
    <dbReference type="NCBI Taxonomy" id="10228"/>
    <lineage>
        <taxon>Eukaryota</taxon>
        <taxon>Metazoa</taxon>
        <taxon>Placozoa</taxon>
        <taxon>Uniplacotomia</taxon>
        <taxon>Trichoplacea</taxon>
        <taxon>Trichoplacidae</taxon>
        <taxon>Trichoplax</taxon>
    </lineage>
</organism>
<protein>
    <submittedName>
        <fullName evidence="3">Uncharacterized protein</fullName>
    </submittedName>
</protein>
<evidence type="ECO:0000313" key="3">
    <source>
        <dbReference type="EMBL" id="EDV23190.1"/>
    </source>
</evidence>
<feature type="transmembrane region" description="Helical" evidence="2">
    <location>
        <begin position="45"/>
        <end position="67"/>
    </location>
</feature>
<dbReference type="InParanoid" id="B3S172"/>
<dbReference type="GeneID" id="6755313"/>
<feature type="transmembrane region" description="Helical" evidence="2">
    <location>
        <begin position="140"/>
        <end position="160"/>
    </location>
</feature>
<proteinExistence type="predicted"/>
<feature type="transmembrane region" description="Helical" evidence="2">
    <location>
        <begin position="113"/>
        <end position="134"/>
    </location>
</feature>
<reference evidence="3 4" key="1">
    <citation type="journal article" date="2008" name="Nature">
        <title>The Trichoplax genome and the nature of placozoans.</title>
        <authorList>
            <person name="Srivastava M."/>
            <person name="Begovic E."/>
            <person name="Chapman J."/>
            <person name="Putnam N.H."/>
            <person name="Hellsten U."/>
            <person name="Kawashima T."/>
            <person name="Kuo A."/>
            <person name="Mitros T."/>
            <person name="Salamov A."/>
            <person name="Carpenter M.L."/>
            <person name="Signorovitch A.Y."/>
            <person name="Moreno M.A."/>
            <person name="Kamm K."/>
            <person name="Grimwood J."/>
            <person name="Schmutz J."/>
            <person name="Shapiro H."/>
            <person name="Grigoriev I.V."/>
            <person name="Buss L.W."/>
            <person name="Schierwater B."/>
            <person name="Dellaporta S.L."/>
            <person name="Rokhsar D.S."/>
        </authorList>
    </citation>
    <scope>NUCLEOTIDE SEQUENCE [LARGE SCALE GENOMIC DNA]</scope>
    <source>
        <strain evidence="3 4">Grell-BS-1999</strain>
    </source>
</reference>
<keyword evidence="2" id="KW-0472">Membrane</keyword>